<evidence type="ECO:0000256" key="5">
    <source>
        <dbReference type="ARBA" id="ARBA00022989"/>
    </source>
</evidence>
<comment type="caution">
    <text evidence="9">The sequence shown here is derived from an EMBL/GenBank/DDBJ whole genome shotgun (WGS) entry which is preliminary data.</text>
</comment>
<evidence type="ECO:0000256" key="6">
    <source>
        <dbReference type="ARBA" id="ARBA00023136"/>
    </source>
</evidence>
<keyword evidence="3" id="KW-1003">Cell membrane</keyword>
<organism evidence="9 10">
    <name type="scientific">Rathayibacter caricis DSM 15933</name>
    <dbReference type="NCBI Taxonomy" id="1328867"/>
    <lineage>
        <taxon>Bacteria</taxon>
        <taxon>Bacillati</taxon>
        <taxon>Actinomycetota</taxon>
        <taxon>Actinomycetes</taxon>
        <taxon>Micrococcales</taxon>
        <taxon>Microbacteriaceae</taxon>
        <taxon>Rathayibacter</taxon>
    </lineage>
</organism>
<dbReference type="Pfam" id="PF19300">
    <property type="entry name" value="BPD_transp_1_N"/>
    <property type="match status" value="1"/>
</dbReference>
<dbReference type="EMBL" id="PZPL01000001">
    <property type="protein sequence ID" value="PTL71982.1"/>
    <property type="molecule type" value="Genomic_DNA"/>
</dbReference>
<evidence type="ECO:0000313" key="10">
    <source>
        <dbReference type="Proteomes" id="UP000241085"/>
    </source>
</evidence>
<dbReference type="Pfam" id="PF00528">
    <property type="entry name" value="BPD_transp_1"/>
    <property type="match status" value="1"/>
</dbReference>
<protein>
    <submittedName>
        <fullName evidence="9">ABC transporter permease</fullName>
    </submittedName>
</protein>
<dbReference type="RefSeq" id="WP_107573780.1">
    <property type="nucleotide sequence ID" value="NZ_PZPL01000001.1"/>
</dbReference>
<accession>A0A2T4UR24</accession>
<evidence type="ECO:0000256" key="7">
    <source>
        <dbReference type="RuleBase" id="RU363032"/>
    </source>
</evidence>
<reference evidence="9 10" key="1">
    <citation type="submission" date="2018-03" db="EMBL/GenBank/DDBJ databases">
        <title>Bacteriophage NCPPB3778 and a type I-E CRISPR drive the evolution of the US Biological Select Agent, Rathayibacter toxicus.</title>
        <authorList>
            <person name="Davis E.W.II."/>
            <person name="Tabima J.F."/>
            <person name="Weisberg A.J."/>
            <person name="Dantas Lopes L."/>
            <person name="Wiseman M.S."/>
            <person name="Wiseman M.S."/>
            <person name="Pupko T."/>
            <person name="Belcher M.S."/>
            <person name="Sechler A.J."/>
            <person name="Tancos M.A."/>
            <person name="Schroeder B.K."/>
            <person name="Murray T.D."/>
            <person name="Luster D.G."/>
            <person name="Schneider W.L."/>
            <person name="Rogers E."/>
            <person name="Andreote F.D."/>
            <person name="Grunwald N.J."/>
            <person name="Putnam M.L."/>
            <person name="Chang J.H."/>
        </authorList>
    </citation>
    <scope>NUCLEOTIDE SEQUENCE [LARGE SCALE GENOMIC DNA]</scope>
    <source>
        <strain evidence="9 10">DSM 15933</strain>
    </source>
</reference>
<evidence type="ECO:0000256" key="2">
    <source>
        <dbReference type="ARBA" id="ARBA00022448"/>
    </source>
</evidence>
<evidence type="ECO:0000256" key="3">
    <source>
        <dbReference type="ARBA" id="ARBA00022475"/>
    </source>
</evidence>
<name>A0A2T4UR24_9MICO</name>
<evidence type="ECO:0000256" key="1">
    <source>
        <dbReference type="ARBA" id="ARBA00004651"/>
    </source>
</evidence>
<dbReference type="InterPro" id="IPR000515">
    <property type="entry name" value="MetI-like"/>
</dbReference>
<evidence type="ECO:0000313" key="9">
    <source>
        <dbReference type="EMBL" id="PTL71982.1"/>
    </source>
</evidence>
<dbReference type="PROSITE" id="PS50928">
    <property type="entry name" value="ABC_TM1"/>
    <property type="match status" value="1"/>
</dbReference>
<dbReference type="PANTHER" id="PTHR43163">
    <property type="entry name" value="DIPEPTIDE TRANSPORT SYSTEM PERMEASE PROTEIN DPPB-RELATED"/>
    <property type="match status" value="1"/>
</dbReference>
<comment type="subcellular location">
    <subcellularLocation>
        <location evidence="1 7">Cell membrane</location>
        <topology evidence="1 7">Multi-pass membrane protein</topology>
    </subcellularLocation>
</comment>
<dbReference type="InterPro" id="IPR035906">
    <property type="entry name" value="MetI-like_sf"/>
</dbReference>
<feature type="transmembrane region" description="Helical" evidence="7">
    <location>
        <begin position="174"/>
        <end position="198"/>
    </location>
</feature>
<gene>
    <name evidence="9" type="ORF">C1I63_03440</name>
</gene>
<keyword evidence="10" id="KW-1185">Reference proteome</keyword>
<dbReference type="Proteomes" id="UP000241085">
    <property type="component" value="Unassembled WGS sequence"/>
</dbReference>
<feature type="transmembrane region" description="Helical" evidence="7">
    <location>
        <begin position="97"/>
        <end position="122"/>
    </location>
</feature>
<keyword evidence="2 7" id="KW-0813">Transport</keyword>
<dbReference type="Gene3D" id="1.10.3720.10">
    <property type="entry name" value="MetI-like"/>
    <property type="match status" value="1"/>
</dbReference>
<feature type="transmembrane region" description="Helical" evidence="7">
    <location>
        <begin position="143"/>
        <end position="162"/>
    </location>
</feature>
<keyword evidence="5 7" id="KW-1133">Transmembrane helix</keyword>
<keyword evidence="6 7" id="KW-0472">Membrane</keyword>
<sequence>MVAFIARRLIAGILLILSVSVVTFFLVYSSGADIARNILGQTATEEAVRQRAEELGLTQPIWQQYLDWLGGALTGNLGSSFYNNQPVTDALANRVPVTLSVVIGAVLVVAVFSALLGVLAAVRRGWIDRVVQVFNVVANAIPNFWLALVLVIAFAITIPLFPATGYTRFQDDPAAWLMGLVLPIASLAFGGLSVASIVRSSMIDVLRQDYIRTLRSRGLSGREILYVHALRNAAAPWLTLLGLQFIGLIGGAVVIEKVFALPGLGSLTVSAALQGDVPIIMGVVLVVVVLVVLIYLLIDLANAWLNPKVRAR</sequence>
<keyword evidence="4 7" id="KW-0812">Transmembrane</keyword>
<evidence type="ECO:0000256" key="4">
    <source>
        <dbReference type="ARBA" id="ARBA00022692"/>
    </source>
</evidence>
<feature type="transmembrane region" description="Helical" evidence="7">
    <location>
        <begin position="279"/>
        <end position="305"/>
    </location>
</feature>
<dbReference type="AlphaFoldDB" id="A0A2T4UR24"/>
<dbReference type="GO" id="GO:0005886">
    <property type="term" value="C:plasma membrane"/>
    <property type="evidence" value="ECO:0007669"/>
    <property type="project" value="UniProtKB-SubCell"/>
</dbReference>
<feature type="transmembrane region" description="Helical" evidence="7">
    <location>
        <begin position="237"/>
        <end position="259"/>
    </location>
</feature>
<dbReference type="PANTHER" id="PTHR43163:SF6">
    <property type="entry name" value="DIPEPTIDE TRANSPORT SYSTEM PERMEASE PROTEIN DPPB-RELATED"/>
    <property type="match status" value="1"/>
</dbReference>
<proteinExistence type="inferred from homology"/>
<dbReference type="InterPro" id="IPR045621">
    <property type="entry name" value="BPD_transp_1_N"/>
</dbReference>
<evidence type="ECO:0000259" key="8">
    <source>
        <dbReference type="PROSITE" id="PS50928"/>
    </source>
</evidence>
<comment type="similarity">
    <text evidence="7">Belongs to the binding-protein-dependent transport system permease family.</text>
</comment>
<feature type="domain" description="ABC transmembrane type-1" evidence="8">
    <location>
        <begin position="95"/>
        <end position="298"/>
    </location>
</feature>
<dbReference type="SUPFAM" id="SSF161098">
    <property type="entry name" value="MetI-like"/>
    <property type="match status" value="1"/>
</dbReference>
<dbReference type="GO" id="GO:0055085">
    <property type="term" value="P:transmembrane transport"/>
    <property type="evidence" value="ECO:0007669"/>
    <property type="project" value="InterPro"/>
</dbReference>
<dbReference type="CDD" id="cd06261">
    <property type="entry name" value="TM_PBP2"/>
    <property type="match status" value="1"/>
</dbReference>
<feature type="transmembrane region" description="Helical" evidence="7">
    <location>
        <begin position="9"/>
        <end position="28"/>
    </location>
</feature>